<dbReference type="AlphaFoldDB" id="A0A9D4ZI67"/>
<evidence type="ECO:0000259" key="1">
    <source>
        <dbReference type="Pfam" id="PF05678"/>
    </source>
</evidence>
<dbReference type="InterPro" id="IPR008889">
    <property type="entry name" value="VQ"/>
</dbReference>
<evidence type="ECO:0000313" key="3">
    <source>
        <dbReference type="Proteomes" id="UP000886520"/>
    </source>
</evidence>
<name>A0A9D4ZI67_ADICA</name>
<gene>
    <name evidence="2" type="ORF">GOP47_0011839</name>
</gene>
<reference evidence="2" key="1">
    <citation type="submission" date="2021-01" db="EMBL/GenBank/DDBJ databases">
        <title>Adiantum capillus-veneris genome.</title>
        <authorList>
            <person name="Fang Y."/>
            <person name="Liao Q."/>
        </authorList>
    </citation>
    <scope>NUCLEOTIDE SEQUENCE</scope>
    <source>
        <strain evidence="2">H3</strain>
        <tissue evidence="2">Leaf</tissue>
    </source>
</reference>
<keyword evidence="3" id="KW-1185">Reference proteome</keyword>
<feature type="domain" description="VQ" evidence="1">
    <location>
        <begin position="34"/>
        <end position="53"/>
    </location>
</feature>
<accession>A0A9D4ZI67</accession>
<dbReference type="OrthoDB" id="691083at2759"/>
<comment type="caution">
    <text evidence="2">The sequence shown here is derived from an EMBL/GenBank/DDBJ whole genome shotgun (WGS) entry which is preliminary data.</text>
</comment>
<organism evidence="2 3">
    <name type="scientific">Adiantum capillus-veneris</name>
    <name type="common">Maidenhair fern</name>
    <dbReference type="NCBI Taxonomy" id="13818"/>
    <lineage>
        <taxon>Eukaryota</taxon>
        <taxon>Viridiplantae</taxon>
        <taxon>Streptophyta</taxon>
        <taxon>Embryophyta</taxon>
        <taxon>Tracheophyta</taxon>
        <taxon>Polypodiopsida</taxon>
        <taxon>Polypodiidae</taxon>
        <taxon>Polypodiales</taxon>
        <taxon>Pteridineae</taxon>
        <taxon>Pteridaceae</taxon>
        <taxon>Vittarioideae</taxon>
        <taxon>Adiantum</taxon>
    </lineage>
</organism>
<sequence length="148" mass="16092">MTSACEQRKKIARLADHHQSKTQLPIIRVIHIDSPVFVHTDVANFRATVQSLTSSPTLLKAAPAHAASQHPGGDPGLYIRCTPMAADPTNPHFSHHLSTNPQSNYATQPKGFNDGDILAGLISEEPLPDLSMLPPALHLQSIDECMNY</sequence>
<dbReference type="EMBL" id="JABFUD020000011">
    <property type="protein sequence ID" value="KAI5073826.1"/>
    <property type="molecule type" value="Genomic_DNA"/>
</dbReference>
<proteinExistence type="predicted"/>
<dbReference type="Proteomes" id="UP000886520">
    <property type="component" value="Chromosome 11"/>
</dbReference>
<evidence type="ECO:0000313" key="2">
    <source>
        <dbReference type="EMBL" id="KAI5073826.1"/>
    </source>
</evidence>
<protein>
    <recommendedName>
        <fullName evidence="1">VQ domain-containing protein</fullName>
    </recommendedName>
</protein>
<dbReference type="Pfam" id="PF05678">
    <property type="entry name" value="VQ"/>
    <property type="match status" value="1"/>
</dbReference>